<keyword evidence="1" id="KW-0812">Transmembrane</keyword>
<gene>
    <name evidence="2" type="ORF">A3A79_00540</name>
</gene>
<evidence type="ECO:0000313" key="3">
    <source>
        <dbReference type="Proteomes" id="UP000178759"/>
    </source>
</evidence>
<sequence>MTNRHIPRCFGITLIELLVSIGVLMLLLGGLLISYNNYNQSQVVKQTAQTVKANLRLAQSRAQSGVKPTSGCTELTGYTVNFTQSSYSIQAQCTPEGLVGSITNVTLPTTTSFVPVPTTLIFGVLTRGLVNINNSVTITVSGFNHNYDIVVEVNGTITDGGFQ</sequence>
<dbReference type="Proteomes" id="UP000178759">
    <property type="component" value="Unassembled WGS sequence"/>
</dbReference>
<dbReference type="STRING" id="1798392.A3A79_00540"/>
<dbReference type="InterPro" id="IPR045584">
    <property type="entry name" value="Pilin-like"/>
</dbReference>
<organism evidence="2 3">
    <name type="scientific">Candidatus Gottesmanbacteria bacterium RIFCSPLOWO2_01_FULL_43_11b</name>
    <dbReference type="NCBI Taxonomy" id="1798392"/>
    <lineage>
        <taxon>Bacteria</taxon>
        <taxon>Candidatus Gottesmaniibacteriota</taxon>
    </lineage>
</organism>
<evidence type="ECO:0008006" key="4">
    <source>
        <dbReference type="Google" id="ProtNLM"/>
    </source>
</evidence>
<dbReference type="SUPFAM" id="SSF54523">
    <property type="entry name" value="Pili subunits"/>
    <property type="match status" value="1"/>
</dbReference>
<dbReference type="Gene3D" id="3.30.700.10">
    <property type="entry name" value="Glycoprotein, Type 4 Pilin"/>
    <property type="match status" value="1"/>
</dbReference>
<name>A0A1F6AGW6_9BACT</name>
<evidence type="ECO:0000256" key="1">
    <source>
        <dbReference type="SAM" id="Phobius"/>
    </source>
</evidence>
<reference evidence="2 3" key="1">
    <citation type="journal article" date="2016" name="Nat. Commun.">
        <title>Thousands of microbial genomes shed light on interconnected biogeochemical processes in an aquifer system.</title>
        <authorList>
            <person name="Anantharaman K."/>
            <person name="Brown C.T."/>
            <person name="Hug L.A."/>
            <person name="Sharon I."/>
            <person name="Castelle C.J."/>
            <person name="Probst A.J."/>
            <person name="Thomas B.C."/>
            <person name="Singh A."/>
            <person name="Wilkins M.J."/>
            <person name="Karaoz U."/>
            <person name="Brodie E.L."/>
            <person name="Williams K.H."/>
            <person name="Hubbard S.S."/>
            <person name="Banfield J.F."/>
        </authorList>
    </citation>
    <scope>NUCLEOTIDE SEQUENCE [LARGE SCALE GENOMIC DNA]</scope>
</reference>
<feature type="transmembrane region" description="Helical" evidence="1">
    <location>
        <begin position="12"/>
        <end position="35"/>
    </location>
</feature>
<accession>A0A1F6AGW6</accession>
<keyword evidence="1" id="KW-0472">Membrane</keyword>
<dbReference type="EMBL" id="MFJV01000001">
    <property type="protein sequence ID" value="OGG23682.1"/>
    <property type="molecule type" value="Genomic_DNA"/>
</dbReference>
<comment type="caution">
    <text evidence="2">The sequence shown here is derived from an EMBL/GenBank/DDBJ whole genome shotgun (WGS) entry which is preliminary data.</text>
</comment>
<dbReference type="Pfam" id="PF07963">
    <property type="entry name" value="N_methyl"/>
    <property type="match status" value="1"/>
</dbReference>
<protein>
    <recommendedName>
        <fullName evidence="4">General secretion pathway GspH domain-containing protein</fullName>
    </recommendedName>
</protein>
<evidence type="ECO:0000313" key="2">
    <source>
        <dbReference type="EMBL" id="OGG23682.1"/>
    </source>
</evidence>
<dbReference type="AlphaFoldDB" id="A0A1F6AGW6"/>
<proteinExistence type="predicted"/>
<keyword evidence="1" id="KW-1133">Transmembrane helix</keyword>
<dbReference type="InterPro" id="IPR012902">
    <property type="entry name" value="N_methyl_site"/>
</dbReference>